<keyword evidence="3" id="KW-0486">Methionine biosynthesis</keyword>
<dbReference type="Gene3D" id="1.20.120.420">
    <property type="entry name" value="translation initiation factor eif-2b, domain 1"/>
    <property type="match status" value="1"/>
</dbReference>
<dbReference type="OrthoDB" id="9803436at2"/>
<evidence type="ECO:0000256" key="1">
    <source>
        <dbReference type="ARBA" id="ARBA00023235"/>
    </source>
</evidence>
<feature type="site" description="Transition state stabilizer" evidence="3">
    <location>
        <position position="148"/>
    </location>
</feature>
<dbReference type="NCBIfam" id="TIGR00512">
    <property type="entry name" value="salvage_mtnA"/>
    <property type="match status" value="1"/>
</dbReference>
<evidence type="ECO:0000256" key="3">
    <source>
        <dbReference type="HAMAP-Rule" id="MF_01678"/>
    </source>
</evidence>
<dbReference type="Proteomes" id="UP000295328">
    <property type="component" value="Unassembled WGS sequence"/>
</dbReference>
<dbReference type="UniPathway" id="UPA00904">
    <property type="reaction ID" value="UER00874"/>
</dbReference>
<comment type="catalytic activity">
    <reaction evidence="2 3">
        <text>5-(methylsulfanyl)-alpha-D-ribose 1-phosphate = 5-(methylsulfanyl)-D-ribulose 1-phosphate</text>
        <dbReference type="Rhea" id="RHEA:19989"/>
        <dbReference type="ChEBI" id="CHEBI:58533"/>
        <dbReference type="ChEBI" id="CHEBI:58548"/>
        <dbReference type="EC" id="5.3.1.23"/>
    </reaction>
</comment>
<comment type="similarity">
    <text evidence="3">Belongs to the EIF-2B alpha/beta/delta subunits family. MtnA subfamily.</text>
</comment>
<evidence type="ECO:0000313" key="4">
    <source>
        <dbReference type="EMBL" id="TDM01217.1"/>
    </source>
</evidence>
<gene>
    <name evidence="3 4" type="primary">mtnA</name>
    <name evidence="4" type="ORF">ERX37_10070</name>
</gene>
<dbReference type="Pfam" id="PF01008">
    <property type="entry name" value="IF-2B"/>
    <property type="match status" value="1"/>
</dbReference>
<feature type="binding site" evidence="3">
    <location>
        <position position="84"/>
    </location>
    <ligand>
        <name>substrate</name>
    </ligand>
</feature>
<dbReference type="FunFam" id="3.40.50.10470:FF:000006">
    <property type="entry name" value="Methylthioribose-1-phosphate isomerase"/>
    <property type="match status" value="1"/>
</dbReference>
<feature type="binding site" evidence="3">
    <location>
        <begin position="44"/>
        <end position="46"/>
    </location>
    <ligand>
        <name>substrate</name>
    </ligand>
</feature>
<feature type="binding site" evidence="3">
    <location>
        <position position="187"/>
    </location>
    <ligand>
        <name>substrate</name>
    </ligand>
</feature>
<dbReference type="RefSeq" id="WP_133430555.1">
    <property type="nucleotide sequence ID" value="NZ_BMCC01000005.1"/>
</dbReference>
<dbReference type="InterPro" id="IPR037171">
    <property type="entry name" value="NagB/RpiA_transferase-like"/>
</dbReference>
<evidence type="ECO:0000313" key="5">
    <source>
        <dbReference type="Proteomes" id="UP000295328"/>
    </source>
</evidence>
<reference evidence="4 5" key="1">
    <citation type="submission" date="2019-01" db="EMBL/GenBank/DDBJ databases">
        <title>Draft genome sequences of the type strains of six Macrococcus species.</title>
        <authorList>
            <person name="Mazhar S."/>
            <person name="Altermann E."/>
            <person name="Hill C."/>
            <person name="Mcauliffe O."/>
        </authorList>
    </citation>
    <scope>NUCLEOTIDE SEQUENCE [LARGE SCALE GENOMIC DNA]</scope>
    <source>
        <strain evidence="4 5">CCM4809</strain>
    </source>
</reference>
<dbReference type="HAMAP" id="MF_01678">
    <property type="entry name" value="Salvage_MtnA"/>
    <property type="match status" value="1"/>
</dbReference>
<dbReference type="EMBL" id="SCWE01000005">
    <property type="protein sequence ID" value="TDM01217.1"/>
    <property type="molecule type" value="Genomic_DNA"/>
</dbReference>
<dbReference type="InterPro" id="IPR000649">
    <property type="entry name" value="IF-2B-related"/>
</dbReference>
<keyword evidence="1 3" id="KW-0413">Isomerase</keyword>
<comment type="function">
    <text evidence="3">Catalyzes the interconversion of methylthioribose-1-phosphate (MTR-1-P) into methylthioribulose-1-phosphate (MTRu-1-P).</text>
</comment>
<accession>A0A4R6BHY2</accession>
<dbReference type="InterPro" id="IPR042529">
    <property type="entry name" value="IF_2B-like_C"/>
</dbReference>
<dbReference type="NCBIfam" id="TIGR00524">
    <property type="entry name" value="eIF-2B_rel"/>
    <property type="match status" value="1"/>
</dbReference>
<dbReference type="Gene3D" id="3.40.50.10470">
    <property type="entry name" value="Translation initiation factor eif-2b, domain 2"/>
    <property type="match status" value="1"/>
</dbReference>
<organism evidence="4 5">
    <name type="scientific">Macrococcus hajekii</name>
    <dbReference type="NCBI Taxonomy" id="198482"/>
    <lineage>
        <taxon>Bacteria</taxon>
        <taxon>Bacillati</taxon>
        <taxon>Bacillota</taxon>
        <taxon>Bacilli</taxon>
        <taxon>Bacillales</taxon>
        <taxon>Staphylococcaceae</taxon>
        <taxon>Macrococcus</taxon>
    </lineage>
</organism>
<name>A0A4R6BHY2_9STAP</name>
<dbReference type="EC" id="5.3.1.23" evidence="3"/>
<feature type="binding site" evidence="3">
    <location>
        <begin position="237"/>
        <end position="238"/>
    </location>
    <ligand>
        <name>substrate</name>
    </ligand>
</feature>
<feature type="active site" description="Proton donor" evidence="3">
    <location>
        <position position="227"/>
    </location>
</feature>
<dbReference type="PANTHER" id="PTHR43475">
    <property type="entry name" value="METHYLTHIORIBOSE-1-PHOSPHATE ISOMERASE"/>
    <property type="match status" value="1"/>
</dbReference>
<evidence type="ECO:0000256" key="2">
    <source>
        <dbReference type="ARBA" id="ARBA00052401"/>
    </source>
</evidence>
<keyword evidence="5" id="KW-1185">Reference proteome</keyword>
<dbReference type="PANTHER" id="PTHR43475:SF1">
    <property type="entry name" value="METHYLTHIORIBOSE-1-PHOSPHATE ISOMERASE"/>
    <property type="match status" value="1"/>
</dbReference>
<comment type="caution">
    <text evidence="4">The sequence shown here is derived from an EMBL/GenBank/DDBJ whole genome shotgun (WGS) entry which is preliminary data.</text>
</comment>
<sequence length="337" mass="36897">MRAINYDDGQLTLLDQTKLPTETVYKTYESVEEVARAIEEMVVRGAPAIGITAAYGTVIGARKFVSGDFKVYMQKVIKRLWHTRPTAVNLHWALERMEQIITDDVDDSIQLLEQEARLIEAEDTDINLAIGNTLKHLVQDKTAFLIHCNPGRLATSDYGTATAPFYLAHEAGVKFKVYSDETRPRLQGALTAYELSDAGIDVTVITDSTAATLMQQGKITAVFVGCDRVAANGDVVNKIGTLPLAIAAQYYGVPFYVAAPTPTFDLKVANGADIPIEERHASEVTHLAGQSLTSVQSVYNPAFDVTPHELITALATEHGLIEASQEAIEELFRKGER</sequence>
<dbReference type="FunFam" id="1.20.120.420:FF:000003">
    <property type="entry name" value="Methylthioribose-1-phosphate isomerase"/>
    <property type="match status" value="1"/>
</dbReference>
<dbReference type="InterPro" id="IPR011559">
    <property type="entry name" value="Initiation_fac_2B_a/b/d"/>
</dbReference>
<dbReference type="InterPro" id="IPR027363">
    <property type="entry name" value="M1Pi_N"/>
</dbReference>
<proteinExistence type="inferred from homology"/>
<protein>
    <recommendedName>
        <fullName evidence="3">Methylthioribose-1-phosphate isomerase</fullName>
        <shortName evidence="3">M1Pi</shortName>
        <shortName evidence="3">MTR-1-P isomerase</shortName>
        <ecNumber evidence="3">5.3.1.23</ecNumber>
    </recommendedName>
    <alternativeName>
        <fullName evidence="3">S-methyl-5-thioribose-1-phosphate isomerase</fullName>
    </alternativeName>
</protein>
<dbReference type="InterPro" id="IPR005251">
    <property type="entry name" value="IF-M1Pi"/>
</dbReference>
<dbReference type="SUPFAM" id="SSF100950">
    <property type="entry name" value="NagB/RpiA/CoA transferase-like"/>
    <property type="match status" value="1"/>
</dbReference>
<keyword evidence="3" id="KW-0028">Amino-acid biosynthesis</keyword>
<dbReference type="AlphaFoldDB" id="A0A4R6BHY2"/>
<comment type="pathway">
    <text evidence="3">Amino-acid biosynthesis; L-methionine biosynthesis via salvage pathway; L-methionine from S-methyl-5-thio-alpha-D-ribose 1-phosphate: step 1/6.</text>
</comment>
<dbReference type="GO" id="GO:0019509">
    <property type="term" value="P:L-methionine salvage from methylthioadenosine"/>
    <property type="evidence" value="ECO:0007669"/>
    <property type="project" value="UniProtKB-UniRule"/>
</dbReference>
<dbReference type="NCBIfam" id="NF004326">
    <property type="entry name" value="PRK05720.1"/>
    <property type="match status" value="1"/>
</dbReference>
<dbReference type="GO" id="GO:0046523">
    <property type="term" value="F:S-methyl-5-thioribose-1-phosphate isomerase activity"/>
    <property type="evidence" value="ECO:0007669"/>
    <property type="project" value="UniProtKB-UniRule"/>
</dbReference>